<proteinExistence type="predicted"/>
<evidence type="ECO:0000313" key="2">
    <source>
        <dbReference type="Proteomes" id="UP000784880"/>
    </source>
</evidence>
<evidence type="ECO:0000313" key="1">
    <source>
        <dbReference type="EMBL" id="MBU9711936.1"/>
    </source>
</evidence>
<dbReference type="RefSeq" id="WP_217066062.1">
    <property type="nucleotide sequence ID" value="NZ_JAHQCS010000088.1"/>
</dbReference>
<dbReference type="EMBL" id="JAHQCS010000088">
    <property type="protein sequence ID" value="MBU9711936.1"/>
    <property type="molecule type" value="Genomic_DNA"/>
</dbReference>
<protein>
    <submittedName>
        <fullName evidence="1">DUF3231 family protein</fullName>
    </submittedName>
</protein>
<accession>A0ABS6JE64</accession>
<keyword evidence="2" id="KW-1185">Reference proteome</keyword>
<sequence>MSTNDRPVKLSTSELADVWTAYMNDSMSICMISQFLQHIEDSEIEEVLQFALQLSKNHCDFIVSLFKSENCAIPYGFNLEEDVNLSAPILFSDTFYLMYLHNMGKIGANSFSLCLATSAREDLRNFFRQCVEEAMELFDRTSKVLLAKGLFLRPPQIELPSQVDFVEKQSFLNGWFGKRRPLNAIEVMNLYFNIERNQVGKSLITGFSQVTSSQEIAAYFNRGMDISGKYIEVFGSTLSEADLPSPMTWDTLPTTSTTSTFSDKLMMFHFHVTVLTGASVSHYGTSMGSSPRRDIGLNYNRLIQEILLFAEDGAEIMIDHGYLEQPPQAPNRRELSNKK</sequence>
<organism evidence="1 2">
    <name type="scientific">Evansella tamaricis</name>
    <dbReference type="NCBI Taxonomy" id="2069301"/>
    <lineage>
        <taxon>Bacteria</taxon>
        <taxon>Bacillati</taxon>
        <taxon>Bacillota</taxon>
        <taxon>Bacilli</taxon>
        <taxon>Bacillales</taxon>
        <taxon>Bacillaceae</taxon>
        <taxon>Evansella</taxon>
    </lineage>
</organism>
<gene>
    <name evidence="1" type="ORF">KS419_09320</name>
</gene>
<dbReference type="InterPro" id="IPR021617">
    <property type="entry name" value="DUF3231"/>
</dbReference>
<reference evidence="1 2" key="1">
    <citation type="submission" date="2021-06" db="EMBL/GenBank/DDBJ databases">
        <title>Bacillus sp. RD4P76, an endophyte from a halophyte.</title>
        <authorList>
            <person name="Sun J.-Q."/>
        </authorList>
    </citation>
    <scope>NUCLEOTIDE SEQUENCE [LARGE SCALE GENOMIC DNA]</scope>
    <source>
        <strain evidence="1 2">CGMCC 1.15917</strain>
    </source>
</reference>
<dbReference type="Proteomes" id="UP000784880">
    <property type="component" value="Unassembled WGS sequence"/>
</dbReference>
<name>A0ABS6JE64_9BACI</name>
<dbReference type="Pfam" id="PF11553">
    <property type="entry name" value="DUF3231"/>
    <property type="match status" value="2"/>
</dbReference>
<comment type="caution">
    <text evidence="1">The sequence shown here is derived from an EMBL/GenBank/DDBJ whole genome shotgun (WGS) entry which is preliminary data.</text>
</comment>